<evidence type="ECO:0000259" key="1">
    <source>
        <dbReference type="Pfam" id="PF00501"/>
    </source>
</evidence>
<dbReference type="Gene3D" id="3.40.50.12780">
    <property type="entry name" value="N-terminal domain of ligase-like"/>
    <property type="match status" value="1"/>
</dbReference>
<feature type="non-terminal residue" evidence="2">
    <location>
        <position position="1"/>
    </location>
</feature>
<reference evidence="2" key="1">
    <citation type="submission" date="2018-05" db="EMBL/GenBank/DDBJ databases">
        <authorList>
            <person name="Lanie J.A."/>
            <person name="Ng W.-L."/>
            <person name="Kazmierczak K.M."/>
            <person name="Andrzejewski T.M."/>
            <person name="Davidsen T.M."/>
            <person name="Wayne K.J."/>
            <person name="Tettelin H."/>
            <person name="Glass J.I."/>
            <person name="Rusch D."/>
            <person name="Podicherti R."/>
            <person name="Tsui H.-C.T."/>
            <person name="Winkler M.E."/>
        </authorList>
    </citation>
    <scope>NUCLEOTIDE SEQUENCE</scope>
</reference>
<protein>
    <recommendedName>
        <fullName evidence="1">AMP-dependent synthetase/ligase domain-containing protein</fullName>
    </recommendedName>
</protein>
<evidence type="ECO:0000313" key="2">
    <source>
        <dbReference type="EMBL" id="SVD31846.1"/>
    </source>
</evidence>
<sequence>GYYAKVFGSHANCLSYPDGERTWVQLESRANQIARLLVEHQVVPNSFVTVALPNGILFHEVCFAIWKVGATPHIVSHRLPDGELSAILQLLKPAVLIGAESRGVEGCPALQIETANSTYSDAPLQPKVAKHWKAMSSGGSTGRPKIIVDAKSSEMDISQSLFDLPSKSCILNPGPLYHNVPFSFSHSALARGNRVVGMGKFDAETVLKLIQEHAVTWVMMVPTMMHRIWRLPEGIRSKYDLSSINIVGHVASPMPVWLKEKWVEWLGPGRVYELYGGTEGTGGTWMSGYEWLEH</sequence>
<gene>
    <name evidence="2" type="ORF">METZ01_LOCUS384700</name>
</gene>
<dbReference type="EMBL" id="UINC01143112">
    <property type="protein sequence ID" value="SVD31846.1"/>
    <property type="molecule type" value="Genomic_DNA"/>
</dbReference>
<accession>A0A382UC46</accession>
<dbReference type="GO" id="GO:0016405">
    <property type="term" value="F:CoA-ligase activity"/>
    <property type="evidence" value="ECO:0007669"/>
    <property type="project" value="TreeGrafter"/>
</dbReference>
<dbReference type="Pfam" id="PF00501">
    <property type="entry name" value="AMP-binding"/>
    <property type="match status" value="1"/>
</dbReference>
<feature type="non-terminal residue" evidence="2">
    <location>
        <position position="294"/>
    </location>
</feature>
<feature type="domain" description="AMP-dependent synthetase/ligase" evidence="1">
    <location>
        <begin position="12"/>
        <end position="285"/>
    </location>
</feature>
<dbReference type="InterPro" id="IPR000873">
    <property type="entry name" value="AMP-dep_synth/lig_dom"/>
</dbReference>
<dbReference type="AlphaFoldDB" id="A0A382UC46"/>
<dbReference type="SUPFAM" id="SSF56801">
    <property type="entry name" value="Acetyl-CoA synthetase-like"/>
    <property type="match status" value="1"/>
</dbReference>
<dbReference type="InterPro" id="IPR042099">
    <property type="entry name" value="ANL_N_sf"/>
</dbReference>
<proteinExistence type="predicted"/>
<dbReference type="PANTHER" id="PTHR24096">
    <property type="entry name" value="LONG-CHAIN-FATTY-ACID--COA LIGASE"/>
    <property type="match status" value="1"/>
</dbReference>
<organism evidence="2">
    <name type="scientific">marine metagenome</name>
    <dbReference type="NCBI Taxonomy" id="408172"/>
    <lineage>
        <taxon>unclassified sequences</taxon>
        <taxon>metagenomes</taxon>
        <taxon>ecological metagenomes</taxon>
    </lineage>
</organism>
<name>A0A382UC46_9ZZZZ</name>
<dbReference type="PANTHER" id="PTHR24096:SF323">
    <property type="entry name" value="BLR3536 PROTEIN"/>
    <property type="match status" value="1"/>
</dbReference>